<feature type="region of interest" description="Disordered" evidence="1">
    <location>
        <begin position="1"/>
        <end position="238"/>
    </location>
</feature>
<dbReference type="WBParaSite" id="scaffold7398_cov201.g11983">
    <property type="protein sequence ID" value="scaffold7398_cov201.g11983"/>
    <property type="gene ID" value="scaffold7398_cov201.g11983"/>
</dbReference>
<evidence type="ECO:0000256" key="1">
    <source>
        <dbReference type="SAM" id="MobiDB-lite"/>
    </source>
</evidence>
<feature type="compositionally biased region" description="Low complexity" evidence="1">
    <location>
        <begin position="208"/>
        <end position="221"/>
    </location>
</feature>
<feature type="compositionally biased region" description="Gly residues" evidence="1">
    <location>
        <begin position="94"/>
        <end position="119"/>
    </location>
</feature>
<sequence>MLTRGIGRGVGNGRGSGDTSVGPGSGFIGGGDSSNCQNNMGSFGRGGRGNSSFGVGTQPGVGDPSFGQVGGDSFGRGGRVNSSYDTGSVPARGIGRGSGNGRGGGDASVGTGSLSGGAGNFSNDQNGMESSFGRSRGGRGNSSFGAGGADPSFGQVGGDGRGRGNSSYDAGSVPARGIGRGSGNGRGGGDTGLSVGARDSSNGQNNMGSSFSRGGRGNSSFDAGGPDPSFGRAGGNPSVGRTFFATGSNSVEVQQNAPNVNDNNSYFNREKVTTEDPGNCTTVNQIENNNEVQNSDEKPINRGFALRERLVDDLSWTEFNMDPILKENITVKSNYIRPRKIQKHVIPYVLS</sequence>
<dbReference type="Proteomes" id="UP000887561">
    <property type="component" value="Unplaced"/>
</dbReference>
<evidence type="ECO:0000313" key="2">
    <source>
        <dbReference type="Proteomes" id="UP000887561"/>
    </source>
</evidence>
<feature type="compositionally biased region" description="Gly residues" evidence="1">
    <location>
        <begin position="23"/>
        <end position="32"/>
    </location>
</feature>
<keyword evidence="2" id="KW-1185">Reference proteome</keyword>
<dbReference type="AlphaFoldDB" id="A0A915N2C1"/>
<accession>A0A915N2C1</accession>
<feature type="compositionally biased region" description="Gly residues" evidence="1">
    <location>
        <begin position="178"/>
        <end position="191"/>
    </location>
</feature>
<feature type="compositionally biased region" description="Gly residues" evidence="1">
    <location>
        <begin position="1"/>
        <end position="16"/>
    </location>
</feature>
<name>A0A915N2C1_MELJA</name>
<evidence type="ECO:0000313" key="3">
    <source>
        <dbReference type="WBParaSite" id="scaffold7398_cov201.g11983"/>
    </source>
</evidence>
<reference evidence="3" key="1">
    <citation type="submission" date="2022-11" db="UniProtKB">
        <authorList>
            <consortium name="WormBaseParasite"/>
        </authorList>
    </citation>
    <scope>IDENTIFICATION</scope>
</reference>
<organism evidence="2 3">
    <name type="scientific">Meloidogyne javanica</name>
    <name type="common">Root-knot nematode worm</name>
    <dbReference type="NCBI Taxonomy" id="6303"/>
    <lineage>
        <taxon>Eukaryota</taxon>
        <taxon>Metazoa</taxon>
        <taxon>Ecdysozoa</taxon>
        <taxon>Nematoda</taxon>
        <taxon>Chromadorea</taxon>
        <taxon>Rhabditida</taxon>
        <taxon>Tylenchina</taxon>
        <taxon>Tylenchomorpha</taxon>
        <taxon>Tylenchoidea</taxon>
        <taxon>Meloidogynidae</taxon>
        <taxon>Meloidogyninae</taxon>
        <taxon>Meloidogyne</taxon>
        <taxon>Meloidogyne incognita group</taxon>
    </lineage>
</organism>
<feature type="compositionally biased region" description="Gly residues" evidence="1">
    <location>
        <begin position="68"/>
        <end position="78"/>
    </location>
</feature>
<protein>
    <submittedName>
        <fullName evidence="3">Uncharacterized protein</fullName>
    </submittedName>
</protein>
<feature type="compositionally biased region" description="Polar residues" evidence="1">
    <location>
        <begin position="120"/>
        <end position="129"/>
    </location>
</feature>
<proteinExistence type="predicted"/>